<evidence type="ECO:0000313" key="2">
    <source>
        <dbReference type="Proteomes" id="UP000006038"/>
    </source>
</evidence>
<keyword evidence="2" id="KW-1185">Reference proteome</keyword>
<evidence type="ECO:0000313" key="1">
    <source>
        <dbReference type="EnsemblPlants" id="OB04G13800.1"/>
    </source>
</evidence>
<proteinExistence type="predicted"/>
<protein>
    <submittedName>
        <fullName evidence="1">Uncharacterized protein</fullName>
    </submittedName>
</protein>
<sequence>MTTIDDQAELCFKSVRDTSVLRHAFDDDAWRPSYCVAVADDGVGAHKKNVKERDRWLVTTARGCTLGRRALVATFYGDVRIWAQGSGSGGKSDDGTMRVGLNRRGGCHWFGKGRRH</sequence>
<dbReference type="Proteomes" id="UP000006038">
    <property type="component" value="Chromosome 4"/>
</dbReference>
<dbReference type="Gramene" id="OB04G13800.1">
    <property type="protein sequence ID" value="OB04G13800.1"/>
    <property type="gene ID" value="OB04G13800"/>
</dbReference>
<reference evidence="1" key="2">
    <citation type="submission" date="2013-04" db="UniProtKB">
        <authorList>
            <consortium name="EnsemblPlants"/>
        </authorList>
    </citation>
    <scope>IDENTIFICATION</scope>
</reference>
<organism evidence="1">
    <name type="scientific">Oryza brachyantha</name>
    <name type="common">malo sina</name>
    <dbReference type="NCBI Taxonomy" id="4533"/>
    <lineage>
        <taxon>Eukaryota</taxon>
        <taxon>Viridiplantae</taxon>
        <taxon>Streptophyta</taxon>
        <taxon>Embryophyta</taxon>
        <taxon>Tracheophyta</taxon>
        <taxon>Spermatophyta</taxon>
        <taxon>Magnoliopsida</taxon>
        <taxon>Liliopsida</taxon>
        <taxon>Poales</taxon>
        <taxon>Poaceae</taxon>
        <taxon>BOP clade</taxon>
        <taxon>Oryzoideae</taxon>
        <taxon>Oryzeae</taxon>
        <taxon>Oryzinae</taxon>
        <taxon>Oryza</taxon>
    </lineage>
</organism>
<dbReference type="HOGENOM" id="CLU_2100678_0_0_1"/>
<name>J3LW55_ORYBR</name>
<dbReference type="EnsemblPlants" id="OB04G13800.1">
    <property type="protein sequence ID" value="OB04G13800.1"/>
    <property type="gene ID" value="OB04G13800"/>
</dbReference>
<dbReference type="AlphaFoldDB" id="J3LW55"/>
<accession>J3LW55</accession>
<reference evidence="1" key="1">
    <citation type="journal article" date="2013" name="Nat. Commun.">
        <title>Whole-genome sequencing of Oryza brachyantha reveals mechanisms underlying Oryza genome evolution.</title>
        <authorList>
            <person name="Chen J."/>
            <person name="Huang Q."/>
            <person name="Gao D."/>
            <person name="Wang J."/>
            <person name="Lang Y."/>
            <person name="Liu T."/>
            <person name="Li B."/>
            <person name="Bai Z."/>
            <person name="Luis Goicoechea J."/>
            <person name="Liang C."/>
            <person name="Chen C."/>
            <person name="Zhang W."/>
            <person name="Sun S."/>
            <person name="Liao Y."/>
            <person name="Zhang X."/>
            <person name="Yang L."/>
            <person name="Song C."/>
            <person name="Wang M."/>
            <person name="Shi J."/>
            <person name="Liu G."/>
            <person name="Liu J."/>
            <person name="Zhou H."/>
            <person name="Zhou W."/>
            <person name="Yu Q."/>
            <person name="An N."/>
            <person name="Chen Y."/>
            <person name="Cai Q."/>
            <person name="Wang B."/>
            <person name="Liu B."/>
            <person name="Min J."/>
            <person name="Huang Y."/>
            <person name="Wu H."/>
            <person name="Li Z."/>
            <person name="Zhang Y."/>
            <person name="Yin Y."/>
            <person name="Song W."/>
            <person name="Jiang J."/>
            <person name="Jackson S.A."/>
            <person name="Wing R.A."/>
            <person name="Wang J."/>
            <person name="Chen M."/>
        </authorList>
    </citation>
    <scope>NUCLEOTIDE SEQUENCE [LARGE SCALE GENOMIC DNA]</scope>
    <source>
        <strain evidence="1">cv. IRGC 101232</strain>
    </source>
</reference>